<evidence type="ECO:0000259" key="7">
    <source>
        <dbReference type="Pfam" id="PF02687"/>
    </source>
</evidence>
<organism evidence="9 10">
    <name type="scientific">Adhaeribacter swui</name>
    <dbReference type="NCBI Taxonomy" id="2086471"/>
    <lineage>
        <taxon>Bacteria</taxon>
        <taxon>Pseudomonadati</taxon>
        <taxon>Bacteroidota</taxon>
        <taxon>Cytophagia</taxon>
        <taxon>Cytophagales</taxon>
        <taxon>Hymenobacteraceae</taxon>
        <taxon>Adhaeribacter</taxon>
    </lineage>
</organism>
<dbReference type="EMBL" id="CP055156">
    <property type="protein sequence ID" value="QNF32615.1"/>
    <property type="molecule type" value="Genomic_DNA"/>
</dbReference>
<keyword evidence="2" id="KW-1003">Cell membrane</keyword>
<dbReference type="AlphaFoldDB" id="A0A7G7G631"/>
<accession>A0A7G7G631</accession>
<evidence type="ECO:0000256" key="5">
    <source>
        <dbReference type="ARBA" id="ARBA00023136"/>
    </source>
</evidence>
<dbReference type="PANTHER" id="PTHR30572">
    <property type="entry name" value="MEMBRANE COMPONENT OF TRANSPORTER-RELATED"/>
    <property type="match status" value="1"/>
</dbReference>
<feature type="domain" description="ABC3 transporter permease C-terminal" evidence="7">
    <location>
        <begin position="688"/>
        <end position="801"/>
    </location>
</feature>
<evidence type="ECO:0000313" key="9">
    <source>
        <dbReference type="EMBL" id="QNF32615.1"/>
    </source>
</evidence>
<evidence type="ECO:0000256" key="2">
    <source>
        <dbReference type="ARBA" id="ARBA00022475"/>
    </source>
</evidence>
<gene>
    <name evidence="9" type="ORF">HUW51_07695</name>
</gene>
<dbReference type="Pfam" id="PF12704">
    <property type="entry name" value="MacB_PCD"/>
    <property type="match status" value="2"/>
</dbReference>
<evidence type="ECO:0000256" key="3">
    <source>
        <dbReference type="ARBA" id="ARBA00022692"/>
    </source>
</evidence>
<name>A0A7G7G631_9BACT</name>
<feature type="transmembrane region" description="Helical" evidence="6">
    <location>
        <begin position="345"/>
        <end position="368"/>
    </location>
</feature>
<feature type="transmembrane region" description="Helical" evidence="6">
    <location>
        <begin position="769"/>
        <end position="789"/>
    </location>
</feature>
<keyword evidence="4 6" id="KW-1133">Transmembrane helix</keyword>
<dbReference type="InterPro" id="IPR050250">
    <property type="entry name" value="Macrolide_Exporter_MacB"/>
</dbReference>
<dbReference type="GO" id="GO:0022857">
    <property type="term" value="F:transmembrane transporter activity"/>
    <property type="evidence" value="ECO:0007669"/>
    <property type="project" value="TreeGrafter"/>
</dbReference>
<dbReference type="RefSeq" id="WP_185273393.1">
    <property type="nucleotide sequence ID" value="NZ_CP055156.1"/>
</dbReference>
<dbReference type="InterPro" id="IPR003838">
    <property type="entry name" value="ABC3_permease_C"/>
</dbReference>
<feature type="transmembrane region" description="Helical" evidence="6">
    <location>
        <begin position="432"/>
        <end position="457"/>
    </location>
</feature>
<comment type="subcellular location">
    <subcellularLocation>
        <location evidence="1">Cell membrane</location>
        <topology evidence="1">Multi-pass membrane protein</topology>
    </subcellularLocation>
</comment>
<evidence type="ECO:0000256" key="6">
    <source>
        <dbReference type="SAM" id="Phobius"/>
    </source>
</evidence>
<keyword evidence="3 6" id="KW-0812">Transmembrane</keyword>
<sequence>MFQNYFKIALRNLWRNKAFSAINIFGLAIGIATCLVIMLFVADELSYDRFNQKADRIVRIVFKATLNGETLETPTASAPTGQTLVRDYPEVEAATRVRVNSAPFITYQDKTFKEDKFAFVDANFFQVFTLPLIQGDAKTALLEPNTIIISKAMAQKYFGTDNNAVGKILQLKNEKTSYKVTGVIDKVPANSHFHFNFFASMAGLEEARQTTWMSNNFNTYLVLRSGYDYKQLQAKMPQVIEKYMGPEVQKALGISLKQFREKGDDVGLYLQPLTAIHLRSKLTNDLEPGGDVRYVYIFGAIALFMLLIASINFMNLSTAGASKRAREVGIRKVLGSVKKELVQQFLLESVLLSAIALVVAIILVYLALPFFNDLAGKELTLQFTDNLWLLPALLFFGLVVGVLAGSYPAFFLSSFQPVKVLKGTLTAGKESLSLRSGLVVFQFFISVALMIGTTVVYQQLNYIQNKKIGFDKDQTFVLHDTYVLGKQEEVFRQQLLQDPRVVNASVSGFVPVGPTSSENSVVLPENNAAQSVSTRQYFVDPNYIPTLGMEVVAGRNFSKDFPSDSTAMVINEAAAKAFGWGKNILGRKVSRFINNEGDKKEYRVIGVVKDFHFESLHQRITPLLMILNNNSGAIIVKAKTKDIAGLLTFAKQQWSSFTANAPFDYTFMDERFAETYRAEQKVGHILSIFSGLTIFVACLGLFGLATFTAEQRTKEIGIRKVLGASLPNIVSLLSRDFLKLVLIANVLAWPLAWWAMHQWLQDFEYRTTIGWWVFGLAGVGALLIALLTISYQAIKAAIANPVKSLRSE</sequence>
<feature type="transmembrane region" description="Helical" evidence="6">
    <location>
        <begin position="737"/>
        <end position="757"/>
    </location>
</feature>
<dbReference type="Proteomes" id="UP000515237">
    <property type="component" value="Chromosome"/>
</dbReference>
<dbReference type="GO" id="GO:0005886">
    <property type="term" value="C:plasma membrane"/>
    <property type="evidence" value="ECO:0007669"/>
    <property type="project" value="UniProtKB-SubCell"/>
</dbReference>
<evidence type="ECO:0000256" key="4">
    <source>
        <dbReference type="ARBA" id="ARBA00022989"/>
    </source>
</evidence>
<proteinExistence type="predicted"/>
<keyword evidence="5 6" id="KW-0472">Membrane</keyword>
<reference evidence="9 10" key="1">
    <citation type="journal article" date="2018" name="Int. J. Syst. Evol. Microbiol.">
        <title>Adhaeribacter swui sp. nov., isolated from wet mud.</title>
        <authorList>
            <person name="Kim D.U."/>
            <person name="Kim K.W."/>
            <person name="Kang M.S."/>
            <person name="Kim J.Y."/>
            <person name="Jang J.H."/>
            <person name="Kim M.K."/>
        </authorList>
    </citation>
    <scope>NUCLEOTIDE SEQUENCE [LARGE SCALE GENOMIC DNA]</scope>
    <source>
        <strain evidence="9 10">KCTC 52873</strain>
    </source>
</reference>
<dbReference type="PANTHER" id="PTHR30572:SF18">
    <property type="entry name" value="ABC-TYPE MACROLIDE FAMILY EXPORT SYSTEM PERMEASE COMPONENT 2"/>
    <property type="match status" value="1"/>
</dbReference>
<dbReference type="KEGG" id="aswu:HUW51_07695"/>
<feature type="transmembrane region" description="Helical" evidence="6">
    <location>
        <begin position="294"/>
        <end position="316"/>
    </location>
</feature>
<feature type="transmembrane region" description="Helical" evidence="6">
    <location>
        <begin position="388"/>
        <end position="412"/>
    </location>
</feature>
<dbReference type="InterPro" id="IPR025857">
    <property type="entry name" value="MacB_PCD"/>
</dbReference>
<evidence type="ECO:0000259" key="8">
    <source>
        <dbReference type="Pfam" id="PF12704"/>
    </source>
</evidence>
<protein>
    <submittedName>
        <fullName evidence="9">ABC transporter permease</fullName>
    </submittedName>
</protein>
<keyword evidence="10" id="KW-1185">Reference proteome</keyword>
<feature type="domain" description="MacB-like periplasmic core" evidence="8">
    <location>
        <begin position="444"/>
        <end position="612"/>
    </location>
</feature>
<feature type="transmembrane region" description="Helical" evidence="6">
    <location>
        <begin position="21"/>
        <end position="42"/>
    </location>
</feature>
<evidence type="ECO:0000256" key="1">
    <source>
        <dbReference type="ARBA" id="ARBA00004651"/>
    </source>
</evidence>
<feature type="transmembrane region" description="Helical" evidence="6">
    <location>
        <begin position="685"/>
        <end position="709"/>
    </location>
</feature>
<evidence type="ECO:0000313" key="10">
    <source>
        <dbReference type="Proteomes" id="UP000515237"/>
    </source>
</evidence>
<feature type="domain" description="MacB-like periplasmic core" evidence="8">
    <location>
        <begin position="20"/>
        <end position="238"/>
    </location>
</feature>
<dbReference type="Pfam" id="PF02687">
    <property type="entry name" value="FtsX"/>
    <property type="match status" value="2"/>
</dbReference>
<feature type="domain" description="ABC3 transporter permease C-terminal" evidence="7">
    <location>
        <begin position="300"/>
        <end position="417"/>
    </location>
</feature>